<feature type="compositionally biased region" description="Basic and acidic residues" evidence="1">
    <location>
        <begin position="26"/>
        <end position="39"/>
    </location>
</feature>
<organism evidence="2 3">
    <name type="scientific">Kribbella italica</name>
    <dbReference type="NCBI Taxonomy" id="1540520"/>
    <lineage>
        <taxon>Bacteria</taxon>
        <taxon>Bacillati</taxon>
        <taxon>Actinomycetota</taxon>
        <taxon>Actinomycetes</taxon>
        <taxon>Propionibacteriales</taxon>
        <taxon>Kribbellaceae</taxon>
        <taxon>Kribbella</taxon>
    </lineage>
</organism>
<proteinExistence type="predicted"/>
<sequence length="182" mass="19871">MTSNDPTSSRDQTTSDSEAAARHRAARDLAGKAETHVGRADGCTPMTRILRRISRGRFGRSTWNPEFEDGLTAPWRDTPAYGRPGWRERAGYIGDEEVFAVDYTICARCGAGWVEMPYTYDGYTRCGLATAALSALRAGHPGLSWYTAGGHYRDAEAFWVAAGQGVSGGYRARQLCSHDLGL</sequence>
<dbReference type="AlphaFoldDB" id="A0A7W9JER7"/>
<evidence type="ECO:0000256" key="1">
    <source>
        <dbReference type="SAM" id="MobiDB-lite"/>
    </source>
</evidence>
<evidence type="ECO:0000313" key="2">
    <source>
        <dbReference type="EMBL" id="MBB5840620.1"/>
    </source>
</evidence>
<gene>
    <name evidence="2" type="ORF">HDA39_007354</name>
</gene>
<protein>
    <submittedName>
        <fullName evidence="2">Uncharacterized protein</fullName>
    </submittedName>
</protein>
<dbReference type="EMBL" id="JACHMY010000001">
    <property type="protein sequence ID" value="MBB5840620.1"/>
    <property type="molecule type" value="Genomic_DNA"/>
</dbReference>
<comment type="caution">
    <text evidence="2">The sequence shown here is derived from an EMBL/GenBank/DDBJ whole genome shotgun (WGS) entry which is preliminary data.</text>
</comment>
<feature type="region of interest" description="Disordered" evidence="1">
    <location>
        <begin position="1"/>
        <end position="40"/>
    </location>
</feature>
<name>A0A7W9JER7_9ACTN</name>
<accession>A0A7W9JER7</accession>
<feature type="compositionally biased region" description="Polar residues" evidence="1">
    <location>
        <begin position="1"/>
        <end position="17"/>
    </location>
</feature>
<evidence type="ECO:0000313" key="3">
    <source>
        <dbReference type="Proteomes" id="UP000549971"/>
    </source>
</evidence>
<dbReference type="RefSeq" id="WP_202893228.1">
    <property type="nucleotide sequence ID" value="NZ_JACHMY010000001.1"/>
</dbReference>
<reference evidence="2 3" key="1">
    <citation type="submission" date="2020-08" db="EMBL/GenBank/DDBJ databases">
        <title>Sequencing the genomes of 1000 actinobacteria strains.</title>
        <authorList>
            <person name="Klenk H.-P."/>
        </authorList>
    </citation>
    <scope>NUCLEOTIDE SEQUENCE [LARGE SCALE GENOMIC DNA]</scope>
    <source>
        <strain evidence="2 3">DSM 28967</strain>
    </source>
</reference>
<keyword evidence="3" id="KW-1185">Reference proteome</keyword>
<dbReference type="Proteomes" id="UP000549971">
    <property type="component" value="Unassembled WGS sequence"/>
</dbReference>